<dbReference type="Pfam" id="PF08646">
    <property type="entry name" value="Rep_fac-A_C"/>
    <property type="match status" value="1"/>
</dbReference>
<keyword evidence="6 12" id="KW-0863">Zinc-finger</keyword>
<gene>
    <name evidence="16" type="ORF">ZOSMA_76G00680</name>
</gene>
<evidence type="ECO:0000256" key="14">
    <source>
        <dbReference type="SAM" id="MobiDB-lite"/>
    </source>
</evidence>
<keyword evidence="4 13" id="KW-0479">Metal-binding</keyword>
<dbReference type="GO" id="GO:0000724">
    <property type="term" value="P:double-strand break repair via homologous recombination"/>
    <property type="evidence" value="ECO:0000318"/>
    <property type="project" value="GO_Central"/>
</dbReference>
<evidence type="ECO:0000256" key="8">
    <source>
        <dbReference type="ARBA" id="ARBA00023125"/>
    </source>
</evidence>
<dbReference type="InterPro" id="IPR036875">
    <property type="entry name" value="Znf_CCHC_sf"/>
</dbReference>
<dbReference type="CDD" id="cd04477">
    <property type="entry name" value="RPA1N"/>
    <property type="match status" value="1"/>
</dbReference>
<keyword evidence="8 13" id="KW-0238">DNA-binding</keyword>
<keyword evidence="9" id="KW-0233">DNA recombination</keyword>
<dbReference type="CDD" id="cd04474">
    <property type="entry name" value="RPA1_DBD_A"/>
    <property type="match status" value="1"/>
</dbReference>
<dbReference type="OrthoDB" id="1751331at2759"/>
<evidence type="ECO:0000256" key="5">
    <source>
        <dbReference type="ARBA" id="ARBA00022763"/>
    </source>
</evidence>
<dbReference type="GO" id="GO:0007004">
    <property type="term" value="P:telomere maintenance via telomerase"/>
    <property type="evidence" value="ECO:0000318"/>
    <property type="project" value="GO_Central"/>
</dbReference>
<dbReference type="GO" id="GO:0005662">
    <property type="term" value="C:DNA replication factor A complex"/>
    <property type="evidence" value="ECO:0000318"/>
    <property type="project" value="GO_Central"/>
</dbReference>
<comment type="subunit">
    <text evidence="13">Heterotrimer of RPA1, RPA2 and RPA3 (canonical replication protein A complex).</text>
</comment>
<keyword evidence="7 13" id="KW-0862">Zinc</keyword>
<comment type="function">
    <text evidence="13">Component of the replication protein A complex (RPA) required for DNA recombination, repair and replication. The activity of RPA is mediated by single-stranded DNA binding and protein interactions. Probably involved in repair of double-strand DNA breaks (DSBs) induced by genotoxic stresses.</text>
</comment>
<keyword evidence="17" id="KW-1185">Reference proteome</keyword>
<evidence type="ECO:0000256" key="3">
    <source>
        <dbReference type="ARBA" id="ARBA00022705"/>
    </source>
</evidence>
<dbReference type="Pfam" id="PF04057">
    <property type="entry name" value="Rep-A_N"/>
    <property type="match status" value="1"/>
</dbReference>
<sequence length="880" mass="96124">MEVRNTDTTTNVLLSRGSIAEITQGNLTSNSLAPPILQVTDVKLVQTAQNFKERFRMMLSDGVHLQQSMLATQLNNFVTTGALKIGSVLRLNDFICNLVHGRKIIIVTNMDIVLETCDLFGDPKIYVDGSQGQSPVIASSPSYGSSCLPGSIRGEASQPNRVVNPVPSYLKSDLDTNHTTTRSSIHSPQSFSNSQMNQNTGMARGSHPPTSTYGHPSTYRPSGSTPQPPISYTNKGSIARNDAPMNIIPISHLNPYQGRWTIKSRVTTKSELRRYNSPRGEGKVFSFDLLDSDKGEIRVTCFNAVADQFYSQITPGTIYYISKGNLKPAQKNFNHLKNDFEIHLESTSTIQPCFDDKSIPNVNFDFRSIDAIESIEINSIIDIIGVVTSISGASPILKKNGTETHKRTLTLNDMSGLSGRNVEVTLWGNFCTSEGTQLQSMLDSGLKPILAIKSARVGDFGGKCIGTISSSQLCIDYDGKEAHELKNWFDKEGGNMISKPISKDMSSLVGKIDVRKTISQIKDESLGRSEKPDWITIIAMISFIKTDPFCYTACPLMFGDRQCSKKVNNNGDGNWHCDRCDQSFPECDYRYIFQFQIQDHTGLTWVSTFQEAGEQIVGVSAKELYLLKHEHADDVKFAGIIRGILFNKYSFKLKIKEETYNDETRLKLTVIKAEMLNPSSECKYLLSVIDGNNTQLGKDDPTVIPGRLGGGGYSNAQTTYGVKNNLSDNIGNVSRALQGGDYGASYGMVNHTVQGASGGGSVNRSSVTVGTSINCYKCQQPGHWARDCPGSGPESFNPMGGGDPTNCYKCQKPGHWAANCPDTGAASFNARRGGGSSYTGSPYTGNVERNNASGGASGNCYKCQQSGHWAKDCPSSIQKW</sequence>
<keyword evidence="3 13" id="KW-0235">DNA replication</keyword>
<dbReference type="InterPro" id="IPR013955">
    <property type="entry name" value="Rep_factor-A_C"/>
</dbReference>
<dbReference type="NCBIfam" id="TIGR00617">
    <property type="entry name" value="rpa1"/>
    <property type="match status" value="1"/>
</dbReference>
<dbReference type="Gene3D" id="2.40.50.140">
    <property type="entry name" value="Nucleic acid-binding proteins"/>
    <property type="match status" value="4"/>
</dbReference>
<dbReference type="InterPro" id="IPR012340">
    <property type="entry name" value="NA-bd_OB-fold"/>
</dbReference>
<organism evidence="16 17">
    <name type="scientific">Zostera marina</name>
    <name type="common">Eelgrass</name>
    <dbReference type="NCBI Taxonomy" id="29655"/>
    <lineage>
        <taxon>Eukaryota</taxon>
        <taxon>Viridiplantae</taxon>
        <taxon>Streptophyta</taxon>
        <taxon>Embryophyta</taxon>
        <taxon>Tracheophyta</taxon>
        <taxon>Spermatophyta</taxon>
        <taxon>Magnoliopsida</taxon>
        <taxon>Liliopsida</taxon>
        <taxon>Zosteraceae</taxon>
        <taxon>Zostera</taxon>
    </lineage>
</organism>
<dbReference type="InterPro" id="IPR007199">
    <property type="entry name" value="Rep_factor-A_N"/>
</dbReference>
<evidence type="ECO:0000256" key="7">
    <source>
        <dbReference type="ARBA" id="ARBA00022833"/>
    </source>
</evidence>
<dbReference type="GO" id="GO:0043047">
    <property type="term" value="F:single-stranded telomeric DNA binding"/>
    <property type="evidence" value="ECO:0000318"/>
    <property type="project" value="GO_Central"/>
</dbReference>
<keyword evidence="10" id="KW-0234">DNA repair</keyword>
<dbReference type="FunFam" id="2.40.50.140:FF:000041">
    <property type="entry name" value="Replication protein A subunit"/>
    <property type="match status" value="1"/>
</dbReference>
<dbReference type="STRING" id="29655.A0A0K9NQZ7"/>
<evidence type="ECO:0000256" key="11">
    <source>
        <dbReference type="ARBA" id="ARBA00023242"/>
    </source>
</evidence>
<dbReference type="InterPro" id="IPR004365">
    <property type="entry name" value="NA-bd_OB_tRNA"/>
</dbReference>
<dbReference type="GO" id="GO:0003684">
    <property type="term" value="F:damaged DNA binding"/>
    <property type="evidence" value="ECO:0000318"/>
    <property type="project" value="GO_Central"/>
</dbReference>
<feature type="domain" description="CCHC-type" evidence="15">
    <location>
        <begin position="775"/>
        <end position="789"/>
    </location>
</feature>
<feature type="region of interest" description="Disordered" evidence="14">
    <location>
        <begin position="149"/>
        <end position="238"/>
    </location>
</feature>
<evidence type="ECO:0000256" key="9">
    <source>
        <dbReference type="ARBA" id="ARBA00023172"/>
    </source>
</evidence>
<dbReference type="FunFam" id="2.40.50.140:FF:000090">
    <property type="entry name" value="Replication protein A subunit"/>
    <property type="match status" value="1"/>
</dbReference>
<feature type="domain" description="CCHC-type" evidence="15">
    <location>
        <begin position="807"/>
        <end position="822"/>
    </location>
</feature>
<dbReference type="InterPro" id="IPR031657">
    <property type="entry name" value="REPA_OB_2"/>
</dbReference>
<dbReference type="SUPFAM" id="SSF50249">
    <property type="entry name" value="Nucleic acid-binding proteins"/>
    <property type="match status" value="4"/>
</dbReference>
<dbReference type="GO" id="GO:0006260">
    <property type="term" value="P:DNA replication"/>
    <property type="evidence" value="ECO:0000318"/>
    <property type="project" value="GO_Central"/>
</dbReference>
<evidence type="ECO:0000313" key="16">
    <source>
        <dbReference type="EMBL" id="KMZ58512.1"/>
    </source>
</evidence>
<proteinExistence type="inferred from homology"/>
<dbReference type="CDD" id="cd04475">
    <property type="entry name" value="RPA1_DBD_B"/>
    <property type="match status" value="1"/>
</dbReference>
<reference evidence="17" key="1">
    <citation type="journal article" date="2016" name="Nature">
        <title>The genome of the seagrass Zostera marina reveals angiosperm adaptation to the sea.</title>
        <authorList>
            <person name="Olsen J.L."/>
            <person name="Rouze P."/>
            <person name="Verhelst B."/>
            <person name="Lin Y.-C."/>
            <person name="Bayer T."/>
            <person name="Collen J."/>
            <person name="Dattolo E."/>
            <person name="De Paoli E."/>
            <person name="Dittami S."/>
            <person name="Maumus F."/>
            <person name="Michel G."/>
            <person name="Kersting A."/>
            <person name="Lauritano C."/>
            <person name="Lohaus R."/>
            <person name="Toepel M."/>
            <person name="Tonon T."/>
            <person name="Vanneste K."/>
            <person name="Amirebrahimi M."/>
            <person name="Brakel J."/>
            <person name="Bostroem C."/>
            <person name="Chovatia M."/>
            <person name="Grimwood J."/>
            <person name="Jenkins J.W."/>
            <person name="Jueterbock A."/>
            <person name="Mraz A."/>
            <person name="Stam W.T."/>
            <person name="Tice H."/>
            <person name="Bornberg-Bauer E."/>
            <person name="Green P.J."/>
            <person name="Pearson G.A."/>
            <person name="Procaccini G."/>
            <person name="Duarte C.M."/>
            <person name="Schmutz J."/>
            <person name="Reusch T.B.H."/>
            <person name="Van de Peer Y."/>
        </authorList>
    </citation>
    <scope>NUCLEOTIDE SEQUENCE [LARGE SCALE GENOMIC DNA]</scope>
    <source>
        <strain evidence="17">cv. Finnish</strain>
    </source>
</reference>
<feature type="compositionally biased region" description="Polar residues" evidence="14">
    <location>
        <begin position="177"/>
        <end position="201"/>
    </location>
</feature>
<evidence type="ECO:0000256" key="4">
    <source>
        <dbReference type="ARBA" id="ARBA00022723"/>
    </source>
</evidence>
<dbReference type="GO" id="GO:0007140">
    <property type="term" value="P:male meiotic nuclear division"/>
    <property type="evidence" value="ECO:0007669"/>
    <property type="project" value="UniProtKB-ARBA"/>
</dbReference>
<dbReference type="AlphaFoldDB" id="A0A0K9NQZ7"/>
<dbReference type="GO" id="GO:0051321">
    <property type="term" value="P:meiotic cell cycle"/>
    <property type="evidence" value="ECO:0000318"/>
    <property type="project" value="GO_Central"/>
</dbReference>
<dbReference type="CDD" id="cd04476">
    <property type="entry name" value="RPA1_DBD_C"/>
    <property type="match status" value="1"/>
</dbReference>
<accession>A0A0K9NQZ7</accession>
<dbReference type="SUPFAM" id="SSF57756">
    <property type="entry name" value="Retrovirus zinc finger-like domains"/>
    <property type="match status" value="2"/>
</dbReference>
<dbReference type="FunFam" id="2.40.50.140:FF:000117">
    <property type="entry name" value="Replication protein A subunit"/>
    <property type="match status" value="1"/>
</dbReference>
<dbReference type="PANTHER" id="PTHR23273:SF4">
    <property type="entry name" value="REPLICATION PROTEIN A OB DOMAIN-CONTAINING PROTEIN"/>
    <property type="match status" value="1"/>
</dbReference>
<keyword evidence="5" id="KW-0227">DNA damage</keyword>
<dbReference type="EMBL" id="LFYR01001927">
    <property type="protein sequence ID" value="KMZ58512.1"/>
    <property type="molecule type" value="Genomic_DNA"/>
</dbReference>
<protein>
    <recommendedName>
        <fullName evidence="13">Replication protein A subunit</fullName>
    </recommendedName>
</protein>
<dbReference type="Proteomes" id="UP000036987">
    <property type="component" value="Unassembled WGS sequence"/>
</dbReference>
<dbReference type="InterPro" id="IPR047192">
    <property type="entry name" value="Euk_RPA1_DBD_C"/>
</dbReference>
<dbReference type="OMA" id="CATISFM"/>
<comment type="similarity">
    <text evidence="2 13">Belongs to the replication factor A protein 1 family.</text>
</comment>
<dbReference type="GO" id="GO:0006289">
    <property type="term" value="P:nucleotide-excision repair"/>
    <property type="evidence" value="ECO:0000318"/>
    <property type="project" value="GO_Central"/>
</dbReference>
<feature type="domain" description="CCHC-type" evidence="15">
    <location>
        <begin position="860"/>
        <end position="875"/>
    </location>
</feature>
<dbReference type="Pfam" id="PF01336">
    <property type="entry name" value="tRNA_anti-codon"/>
    <property type="match status" value="1"/>
</dbReference>
<dbReference type="SMART" id="SM00343">
    <property type="entry name" value="ZnF_C2HC"/>
    <property type="match status" value="3"/>
</dbReference>
<dbReference type="FunFam" id="2.40.50.140:FF:000064">
    <property type="entry name" value="Replication protein A subunit"/>
    <property type="match status" value="1"/>
</dbReference>
<dbReference type="Pfam" id="PF16900">
    <property type="entry name" value="REPA_OB_2"/>
    <property type="match status" value="1"/>
</dbReference>
<dbReference type="GO" id="GO:0008270">
    <property type="term" value="F:zinc ion binding"/>
    <property type="evidence" value="ECO:0007669"/>
    <property type="project" value="UniProtKB-KW"/>
</dbReference>
<comment type="subcellular location">
    <subcellularLocation>
        <location evidence="1 13">Nucleus</location>
    </subcellularLocation>
</comment>
<evidence type="ECO:0000256" key="12">
    <source>
        <dbReference type="PROSITE-ProRule" id="PRU00047"/>
    </source>
</evidence>
<evidence type="ECO:0000256" key="13">
    <source>
        <dbReference type="RuleBase" id="RU364130"/>
    </source>
</evidence>
<evidence type="ECO:0000313" key="17">
    <source>
        <dbReference type="Proteomes" id="UP000036987"/>
    </source>
</evidence>
<evidence type="ECO:0000256" key="2">
    <source>
        <dbReference type="ARBA" id="ARBA00005690"/>
    </source>
</evidence>
<evidence type="ECO:0000259" key="15">
    <source>
        <dbReference type="PROSITE" id="PS50158"/>
    </source>
</evidence>
<feature type="compositionally biased region" description="Polar residues" evidence="14">
    <location>
        <begin position="208"/>
        <end position="236"/>
    </location>
</feature>
<dbReference type="PANTHER" id="PTHR23273">
    <property type="entry name" value="REPLICATION FACTOR A 1, RFA1"/>
    <property type="match status" value="1"/>
</dbReference>
<dbReference type="Gene3D" id="4.10.60.10">
    <property type="entry name" value="Zinc finger, CCHC-type"/>
    <property type="match status" value="3"/>
</dbReference>
<comment type="caution">
    <text evidence="16">The sequence shown here is derived from an EMBL/GenBank/DDBJ whole genome shotgun (WGS) entry which is preliminary data.</text>
</comment>
<name>A0A0K9NQZ7_ZOSMR</name>
<evidence type="ECO:0000256" key="1">
    <source>
        <dbReference type="ARBA" id="ARBA00004123"/>
    </source>
</evidence>
<dbReference type="InterPro" id="IPR001878">
    <property type="entry name" value="Znf_CCHC"/>
</dbReference>
<evidence type="ECO:0000256" key="6">
    <source>
        <dbReference type="ARBA" id="ARBA00022771"/>
    </source>
</evidence>
<evidence type="ECO:0000256" key="10">
    <source>
        <dbReference type="ARBA" id="ARBA00023204"/>
    </source>
</evidence>
<dbReference type="Pfam" id="PF00098">
    <property type="entry name" value="zf-CCHC"/>
    <property type="match status" value="3"/>
</dbReference>
<dbReference type="InterPro" id="IPR004591">
    <property type="entry name" value="Rfa1"/>
</dbReference>
<keyword evidence="11 13" id="KW-0539">Nucleus</keyword>
<dbReference type="PROSITE" id="PS50158">
    <property type="entry name" value="ZF_CCHC"/>
    <property type="match status" value="3"/>
</dbReference>